<name>A0A381YHC7_9ZZZZ</name>
<proteinExistence type="predicted"/>
<dbReference type="EMBL" id="UINC01018234">
    <property type="protein sequence ID" value="SVA76404.1"/>
    <property type="molecule type" value="Genomic_DNA"/>
</dbReference>
<accession>A0A381YHC7</accession>
<reference evidence="1" key="1">
    <citation type="submission" date="2018-05" db="EMBL/GenBank/DDBJ databases">
        <authorList>
            <person name="Lanie J.A."/>
            <person name="Ng W.-L."/>
            <person name="Kazmierczak K.M."/>
            <person name="Andrzejewski T.M."/>
            <person name="Davidsen T.M."/>
            <person name="Wayne K.J."/>
            <person name="Tettelin H."/>
            <person name="Glass J.I."/>
            <person name="Rusch D."/>
            <person name="Podicherti R."/>
            <person name="Tsui H.-C.T."/>
            <person name="Winkler M.E."/>
        </authorList>
    </citation>
    <scope>NUCLEOTIDE SEQUENCE</scope>
</reference>
<evidence type="ECO:0000313" key="1">
    <source>
        <dbReference type="EMBL" id="SVA76404.1"/>
    </source>
</evidence>
<sequence>ASDSKTFEYNEKDVAQFEKLMSKK</sequence>
<protein>
    <submittedName>
        <fullName evidence="1">Uncharacterized protein</fullName>
    </submittedName>
</protein>
<gene>
    <name evidence="1" type="ORF">METZ01_LOCUS129258</name>
</gene>
<dbReference type="AlphaFoldDB" id="A0A381YHC7"/>
<organism evidence="1">
    <name type="scientific">marine metagenome</name>
    <dbReference type="NCBI Taxonomy" id="408172"/>
    <lineage>
        <taxon>unclassified sequences</taxon>
        <taxon>metagenomes</taxon>
        <taxon>ecological metagenomes</taxon>
    </lineage>
</organism>
<feature type="non-terminal residue" evidence="1">
    <location>
        <position position="1"/>
    </location>
</feature>